<dbReference type="Proteomes" id="UP000198650">
    <property type="component" value="Unassembled WGS sequence"/>
</dbReference>
<feature type="region of interest" description="Disordered" evidence="1">
    <location>
        <begin position="1"/>
        <end position="59"/>
    </location>
</feature>
<reference evidence="3" key="1">
    <citation type="submission" date="2016-10" db="EMBL/GenBank/DDBJ databases">
        <authorList>
            <person name="Varghese N."/>
            <person name="Submissions S."/>
        </authorList>
    </citation>
    <scope>NUCLEOTIDE SEQUENCE [LARGE SCALE GENOMIC DNA]</scope>
    <source>
        <strain evidence="3">M1</strain>
    </source>
</reference>
<organism evidence="2 3">
    <name type="scientific">Parageobacillus thermantarcticus</name>
    <dbReference type="NCBI Taxonomy" id="186116"/>
    <lineage>
        <taxon>Bacteria</taxon>
        <taxon>Bacillati</taxon>
        <taxon>Bacillota</taxon>
        <taxon>Bacilli</taxon>
        <taxon>Bacillales</taxon>
        <taxon>Anoxybacillaceae</taxon>
        <taxon>Parageobacillus</taxon>
    </lineage>
</organism>
<accession>A0A1I0U398</accession>
<keyword evidence="3" id="KW-1185">Reference proteome</keyword>
<gene>
    <name evidence="2" type="ORF">SAMN05192569_11031</name>
</gene>
<proteinExistence type="predicted"/>
<dbReference type="EMBL" id="FOJS01000103">
    <property type="protein sequence ID" value="SFA57626.1"/>
    <property type="molecule type" value="Genomic_DNA"/>
</dbReference>
<evidence type="ECO:0000313" key="3">
    <source>
        <dbReference type="Proteomes" id="UP000198650"/>
    </source>
</evidence>
<sequence>MTTEPPKETAKESKQEQAKQKKPEKSIEQPKETAKEQTTGEENKTEPIQETANQNFASDQQRKVAELMISGSDFLPLAEAYYHLPKGQKTSTWDNFIFNKEVTWTGTIADLETISDSIVVYGKEEGYNGEDWLTISTEKLHEQFLLSTRA</sequence>
<feature type="compositionally biased region" description="Polar residues" evidence="1">
    <location>
        <begin position="48"/>
        <end position="59"/>
    </location>
</feature>
<protein>
    <submittedName>
        <fullName evidence="2">Uncharacterized protein</fullName>
    </submittedName>
</protein>
<feature type="compositionally biased region" description="Basic and acidic residues" evidence="1">
    <location>
        <begin position="1"/>
        <end position="35"/>
    </location>
</feature>
<evidence type="ECO:0000256" key="1">
    <source>
        <dbReference type="SAM" id="MobiDB-lite"/>
    </source>
</evidence>
<dbReference type="AlphaFoldDB" id="A0A1I0U398"/>
<name>A0A1I0U398_9BACL</name>
<evidence type="ECO:0000313" key="2">
    <source>
        <dbReference type="EMBL" id="SFA57626.1"/>
    </source>
</evidence>